<sequence length="323" mass="37603">MLKMDSEPFKEWINLYDENFQDVWYAEQPQLRNAAMLLRVLDNEFNRIRKLAATKIMQLKNDVNKNKDFLLCAKENKTDNQSFNSPEVFINLTPSQSPTESHTNRGSETVEINKENICTSPKINKASKRFKLKKLKQCNALNYSALNINQSSKNTLPKATDIIDSTIIDKTPETASISKRTKSKYKLNINKRKKSIDGTSTQVCLDIPRSTMDFDNIEQSTSCGHRLKFNDLDKIHKEKNNPKLETKKEPVVRGKERQNLEGWDCRECKEFYEGLNLNTHDTKRILNKCSKHRSKFEQIDYTPRGFWDLNFPPTPPKKKYLSD</sequence>
<dbReference type="InterPro" id="IPR033316">
    <property type="entry name" value="RBBP8-like"/>
</dbReference>
<dbReference type="EMBL" id="LJIG01009661">
    <property type="protein sequence ID" value="KRT82634.1"/>
    <property type="molecule type" value="Genomic_DNA"/>
</dbReference>
<evidence type="ECO:0000259" key="4">
    <source>
        <dbReference type="Pfam" id="PF08573"/>
    </source>
</evidence>
<evidence type="ECO:0000256" key="2">
    <source>
        <dbReference type="ARBA" id="ARBA00022763"/>
    </source>
</evidence>
<protein>
    <recommendedName>
        <fullName evidence="4">DNA endonuclease activator Ctp1 C-terminal domain-containing protein</fullName>
    </recommendedName>
</protein>
<keyword evidence="6" id="KW-1185">Reference proteome</keyword>
<evidence type="ECO:0000256" key="3">
    <source>
        <dbReference type="ARBA" id="ARBA00023242"/>
    </source>
</evidence>
<dbReference type="GO" id="GO:0010792">
    <property type="term" value="P:DNA double-strand break processing involved in repair via single-strand annealing"/>
    <property type="evidence" value="ECO:0007669"/>
    <property type="project" value="TreeGrafter"/>
</dbReference>
<dbReference type="InterPro" id="IPR013882">
    <property type="entry name" value="Ctp1_C"/>
</dbReference>
<dbReference type="PANTHER" id="PTHR15107:SF0">
    <property type="entry name" value="DNA ENDONUCLEASE ACTIVATOR CTP1 C-TERMINAL DOMAIN-CONTAINING PROTEIN"/>
    <property type="match status" value="1"/>
</dbReference>
<dbReference type="OrthoDB" id="5801062at2759"/>
<comment type="caution">
    <text evidence="5">The sequence shown here is derived from an EMBL/GenBank/DDBJ whole genome shotgun (WGS) entry which is preliminary data.</text>
</comment>
<dbReference type="Pfam" id="PF08573">
    <property type="entry name" value="SAE2"/>
    <property type="match status" value="1"/>
</dbReference>
<proteinExistence type="predicted"/>
<dbReference type="GO" id="GO:0005634">
    <property type="term" value="C:nucleus"/>
    <property type="evidence" value="ECO:0007669"/>
    <property type="project" value="UniProtKB-SubCell"/>
</dbReference>
<keyword evidence="2" id="KW-0227">DNA damage</keyword>
<gene>
    <name evidence="5" type="ORF">AMK59_4755</name>
</gene>
<dbReference type="GO" id="GO:0003684">
    <property type="term" value="F:damaged DNA binding"/>
    <property type="evidence" value="ECO:0007669"/>
    <property type="project" value="TreeGrafter"/>
</dbReference>
<dbReference type="PANTHER" id="PTHR15107">
    <property type="entry name" value="RETINOBLASTOMA BINDING PROTEIN 8"/>
    <property type="match status" value="1"/>
</dbReference>
<feature type="domain" description="DNA endonuclease activator Ctp1 C-terminal" evidence="4">
    <location>
        <begin position="279"/>
        <end position="314"/>
    </location>
</feature>
<evidence type="ECO:0000313" key="6">
    <source>
        <dbReference type="Proteomes" id="UP000051574"/>
    </source>
</evidence>
<dbReference type="AlphaFoldDB" id="A0A0T6B5F2"/>
<accession>A0A0T6B5F2</accession>
<feature type="non-terminal residue" evidence="5">
    <location>
        <position position="323"/>
    </location>
</feature>
<evidence type="ECO:0000313" key="5">
    <source>
        <dbReference type="EMBL" id="KRT82634.1"/>
    </source>
</evidence>
<organism evidence="5 6">
    <name type="scientific">Oryctes borbonicus</name>
    <dbReference type="NCBI Taxonomy" id="1629725"/>
    <lineage>
        <taxon>Eukaryota</taxon>
        <taxon>Metazoa</taxon>
        <taxon>Ecdysozoa</taxon>
        <taxon>Arthropoda</taxon>
        <taxon>Hexapoda</taxon>
        <taxon>Insecta</taxon>
        <taxon>Pterygota</taxon>
        <taxon>Neoptera</taxon>
        <taxon>Endopterygota</taxon>
        <taxon>Coleoptera</taxon>
        <taxon>Polyphaga</taxon>
        <taxon>Scarabaeiformia</taxon>
        <taxon>Scarabaeidae</taxon>
        <taxon>Dynastinae</taxon>
        <taxon>Oryctes</taxon>
    </lineage>
</organism>
<evidence type="ECO:0000256" key="1">
    <source>
        <dbReference type="ARBA" id="ARBA00004123"/>
    </source>
</evidence>
<keyword evidence="3" id="KW-0539">Nucleus</keyword>
<name>A0A0T6B5F2_9SCAR</name>
<dbReference type="Proteomes" id="UP000051574">
    <property type="component" value="Unassembled WGS sequence"/>
</dbReference>
<comment type="subcellular location">
    <subcellularLocation>
        <location evidence="1">Nucleus</location>
    </subcellularLocation>
</comment>
<reference evidence="5 6" key="1">
    <citation type="submission" date="2015-09" db="EMBL/GenBank/DDBJ databases">
        <title>Draft genome of the scarab beetle Oryctes borbonicus.</title>
        <authorList>
            <person name="Meyer J.M."/>
            <person name="Markov G.V."/>
            <person name="Baskaran P."/>
            <person name="Herrmann M."/>
            <person name="Sommer R.J."/>
            <person name="Roedelsperger C."/>
        </authorList>
    </citation>
    <scope>NUCLEOTIDE SEQUENCE [LARGE SCALE GENOMIC DNA]</scope>
    <source>
        <strain evidence="5">OB123</strain>
        <tissue evidence="5">Whole animal</tissue>
    </source>
</reference>